<sequence length="201" mass="21294">MTATKAGYHHGDLCAALIDAGLQLTRLGGPEALTVREATRRVGVSPNAAYRHFADREALLRAVAIAIGDRMAARMLPPVSRRGTPQHRARNQLRAVGLGYIGFALDEPGWFTVAFFGSGVTSVDDDAVPPPFRALVDALDAMTDAGVLHANRRAGAEWPCWSAVHGFAELALRGPLRGAPRPDLDALAGRTVDDIIAGLVA</sequence>
<feature type="domain" description="HTH tetR-type" evidence="5">
    <location>
        <begin position="11"/>
        <end position="71"/>
    </location>
</feature>
<evidence type="ECO:0000259" key="5">
    <source>
        <dbReference type="PROSITE" id="PS50977"/>
    </source>
</evidence>
<keyword evidence="1" id="KW-0805">Transcription regulation</keyword>
<dbReference type="Gene3D" id="1.10.357.10">
    <property type="entry name" value="Tetracycline Repressor, domain 2"/>
    <property type="match status" value="1"/>
</dbReference>
<name>A0ABN9NUF0_9MYCO</name>
<protein>
    <submittedName>
        <fullName evidence="6">TetR/AcrR family transcriptional regulator</fullName>
    </submittedName>
</protein>
<keyword evidence="7" id="KW-1185">Reference proteome</keyword>
<dbReference type="InterPro" id="IPR009057">
    <property type="entry name" value="Homeodomain-like_sf"/>
</dbReference>
<dbReference type="PANTHER" id="PTHR30055">
    <property type="entry name" value="HTH-TYPE TRANSCRIPTIONAL REGULATOR RUTR"/>
    <property type="match status" value="1"/>
</dbReference>
<dbReference type="InterPro" id="IPR025996">
    <property type="entry name" value="MT1864/Rv1816-like_C"/>
</dbReference>
<evidence type="ECO:0000256" key="3">
    <source>
        <dbReference type="ARBA" id="ARBA00023163"/>
    </source>
</evidence>
<accession>A0ABN9NUF0</accession>
<dbReference type="InterPro" id="IPR050109">
    <property type="entry name" value="HTH-type_TetR-like_transc_reg"/>
</dbReference>
<dbReference type="InterPro" id="IPR001647">
    <property type="entry name" value="HTH_TetR"/>
</dbReference>
<dbReference type="SUPFAM" id="SSF48498">
    <property type="entry name" value="Tetracyclin repressor-like, C-terminal domain"/>
    <property type="match status" value="1"/>
</dbReference>
<keyword evidence="2 4" id="KW-0238">DNA-binding</keyword>
<dbReference type="InterPro" id="IPR036271">
    <property type="entry name" value="Tet_transcr_reg_TetR-rel_C_sf"/>
</dbReference>
<dbReference type="RefSeq" id="WP_308484628.1">
    <property type="nucleotide sequence ID" value="NZ_OY726398.1"/>
</dbReference>
<dbReference type="PROSITE" id="PS50977">
    <property type="entry name" value="HTH_TETR_2"/>
    <property type="match status" value="1"/>
</dbReference>
<dbReference type="PANTHER" id="PTHR30055:SF239">
    <property type="entry name" value="TRANSCRIPTIONAL REGULATORY PROTEIN"/>
    <property type="match status" value="1"/>
</dbReference>
<evidence type="ECO:0000256" key="2">
    <source>
        <dbReference type="ARBA" id="ARBA00023125"/>
    </source>
</evidence>
<evidence type="ECO:0000256" key="4">
    <source>
        <dbReference type="PROSITE-ProRule" id="PRU00335"/>
    </source>
</evidence>
<gene>
    <name evidence="6" type="ORF">MU0102_003919</name>
</gene>
<evidence type="ECO:0000313" key="6">
    <source>
        <dbReference type="EMBL" id="CAJ1509941.1"/>
    </source>
</evidence>
<keyword evidence="3" id="KW-0804">Transcription</keyword>
<dbReference type="Proteomes" id="UP001190464">
    <property type="component" value="Chromosome"/>
</dbReference>
<dbReference type="Pfam" id="PF00440">
    <property type="entry name" value="TetR_N"/>
    <property type="match status" value="1"/>
</dbReference>
<proteinExistence type="predicted"/>
<evidence type="ECO:0000256" key="1">
    <source>
        <dbReference type="ARBA" id="ARBA00023015"/>
    </source>
</evidence>
<dbReference type="EMBL" id="OY726398">
    <property type="protein sequence ID" value="CAJ1509941.1"/>
    <property type="molecule type" value="Genomic_DNA"/>
</dbReference>
<reference evidence="6 7" key="1">
    <citation type="submission" date="2023-08" db="EMBL/GenBank/DDBJ databases">
        <authorList>
            <person name="Folkvardsen B D."/>
            <person name="Norman A."/>
        </authorList>
    </citation>
    <scope>NUCLEOTIDE SEQUENCE [LARGE SCALE GENOMIC DNA]</scope>
    <source>
        <strain evidence="6 7">Mu0102</strain>
    </source>
</reference>
<dbReference type="SUPFAM" id="SSF46689">
    <property type="entry name" value="Homeodomain-like"/>
    <property type="match status" value="1"/>
</dbReference>
<evidence type="ECO:0000313" key="7">
    <source>
        <dbReference type="Proteomes" id="UP001190464"/>
    </source>
</evidence>
<organism evidence="6 7">
    <name type="scientific">[Mycobacterium] holstebronense</name>
    <dbReference type="NCBI Taxonomy" id="3064288"/>
    <lineage>
        <taxon>Bacteria</taxon>
        <taxon>Bacillati</taxon>
        <taxon>Actinomycetota</taxon>
        <taxon>Actinomycetes</taxon>
        <taxon>Mycobacteriales</taxon>
        <taxon>Mycobacteriaceae</taxon>
        <taxon>Mycolicibacterium</taxon>
    </lineage>
</organism>
<feature type="DNA-binding region" description="H-T-H motif" evidence="4">
    <location>
        <begin position="34"/>
        <end position="53"/>
    </location>
</feature>
<dbReference type="Pfam" id="PF13305">
    <property type="entry name" value="TetR_C_33"/>
    <property type="match status" value="1"/>
</dbReference>